<feature type="non-terminal residue" evidence="2">
    <location>
        <position position="85"/>
    </location>
</feature>
<sequence>AGARAHPRRPLHRRRGPPVAGVGSRPARGAAPGARRRADGRAPRRRRGEAERRRGGRTRGAGPRARGEGRARGARDAVVDRAAAL</sequence>
<gene>
    <name evidence="2" type="ORF">AVDCRST_MAG30-4001</name>
</gene>
<dbReference type="EMBL" id="CADCVS010000526">
    <property type="protein sequence ID" value="CAA9533529.1"/>
    <property type="molecule type" value="Genomic_DNA"/>
</dbReference>
<feature type="non-terminal residue" evidence="2">
    <location>
        <position position="1"/>
    </location>
</feature>
<proteinExistence type="predicted"/>
<dbReference type="AlphaFoldDB" id="A0A6J4TWD7"/>
<protein>
    <submittedName>
        <fullName evidence="2">Uncharacterized protein</fullName>
    </submittedName>
</protein>
<feature type="compositionally biased region" description="Low complexity" evidence="1">
    <location>
        <begin position="17"/>
        <end position="33"/>
    </location>
</feature>
<feature type="compositionally biased region" description="Basic and acidic residues" evidence="1">
    <location>
        <begin position="36"/>
        <end position="53"/>
    </location>
</feature>
<accession>A0A6J4TWD7</accession>
<organism evidence="2">
    <name type="scientific">uncultured Solirubrobacteraceae bacterium</name>
    <dbReference type="NCBI Taxonomy" id="1162706"/>
    <lineage>
        <taxon>Bacteria</taxon>
        <taxon>Bacillati</taxon>
        <taxon>Actinomycetota</taxon>
        <taxon>Thermoleophilia</taxon>
        <taxon>Solirubrobacterales</taxon>
        <taxon>Solirubrobacteraceae</taxon>
        <taxon>environmental samples</taxon>
    </lineage>
</organism>
<feature type="compositionally biased region" description="Basic and acidic residues" evidence="1">
    <location>
        <begin position="65"/>
        <end position="79"/>
    </location>
</feature>
<reference evidence="2" key="1">
    <citation type="submission" date="2020-02" db="EMBL/GenBank/DDBJ databases">
        <authorList>
            <person name="Meier V. D."/>
        </authorList>
    </citation>
    <scope>NUCLEOTIDE SEQUENCE</scope>
    <source>
        <strain evidence="2">AVDCRST_MAG30</strain>
    </source>
</reference>
<evidence type="ECO:0000313" key="2">
    <source>
        <dbReference type="EMBL" id="CAA9533529.1"/>
    </source>
</evidence>
<feature type="region of interest" description="Disordered" evidence="1">
    <location>
        <begin position="1"/>
        <end position="85"/>
    </location>
</feature>
<feature type="compositionally biased region" description="Basic residues" evidence="1">
    <location>
        <begin position="1"/>
        <end position="16"/>
    </location>
</feature>
<name>A0A6J4TWD7_9ACTN</name>
<evidence type="ECO:0000256" key="1">
    <source>
        <dbReference type="SAM" id="MobiDB-lite"/>
    </source>
</evidence>